<evidence type="ECO:0000313" key="2">
    <source>
        <dbReference type="Proteomes" id="UP001432146"/>
    </source>
</evidence>
<evidence type="ECO:0000313" key="1">
    <source>
        <dbReference type="EMBL" id="KAK9305167.1"/>
    </source>
</evidence>
<reference evidence="1 2" key="1">
    <citation type="submission" date="2024-05" db="EMBL/GenBank/DDBJ databases">
        <title>The nuclear and mitochondrial genome assemblies of Tetragonisca angustula (Apidae: Meliponini), a tiny yet remarkable pollinator in the Neotropics.</title>
        <authorList>
            <person name="Ferrari R."/>
            <person name="Ricardo P.C."/>
            <person name="Dias F.C."/>
            <person name="Araujo N.S."/>
            <person name="Soares D.O."/>
            <person name="Zhou Q.-S."/>
            <person name="Zhu C.-D."/>
            <person name="Coutinho L."/>
            <person name="Airas M.C."/>
            <person name="Batista T.M."/>
        </authorList>
    </citation>
    <scope>NUCLEOTIDE SEQUENCE [LARGE SCALE GENOMIC DNA]</scope>
    <source>
        <strain evidence="1">ASF017062</strain>
        <tissue evidence="1">Abdomen</tissue>
    </source>
</reference>
<name>A0AAW1A563_9HYME</name>
<comment type="caution">
    <text evidence="1">The sequence shown here is derived from an EMBL/GenBank/DDBJ whole genome shotgun (WGS) entry which is preliminary data.</text>
</comment>
<gene>
    <name evidence="1" type="ORF">QLX08_003820</name>
</gene>
<dbReference type="Proteomes" id="UP001432146">
    <property type="component" value="Unassembled WGS sequence"/>
</dbReference>
<accession>A0AAW1A563</accession>
<organism evidence="1 2">
    <name type="scientific">Tetragonisca angustula</name>
    <dbReference type="NCBI Taxonomy" id="166442"/>
    <lineage>
        <taxon>Eukaryota</taxon>
        <taxon>Metazoa</taxon>
        <taxon>Ecdysozoa</taxon>
        <taxon>Arthropoda</taxon>
        <taxon>Hexapoda</taxon>
        <taxon>Insecta</taxon>
        <taxon>Pterygota</taxon>
        <taxon>Neoptera</taxon>
        <taxon>Endopterygota</taxon>
        <taxon>Hymenoptera</taxon>
        <taxon>Apocrita</taxon>
        <taxon>Aculeata</taxon>
        <taxon>Apoidea</taxon>
        <taxon>Anthophila</taxon>
        <taxon>Apidae</taxon>
        <taxon>Tetragonisca</taxon>
    </lineage>
</organism>
<protein>
    <submittedName>
        <fullName evidence="1">Uncharacterized protein</fullName>
    </submittedName>
</protein>
<sequence length="131" mass="14189">MPVSNRFEYTTRSFRLLVLNNTMITCVISRFSVPFTLRWALCLARPAGLSATQAYSPACSPLTAGIVSAETLSPNAVIPTPSPTSKWRPSNNHLSEIGVSPFTTAQWTIIRSPELASSNENGCRCGATAER</sequence>
<dbReference type="EMBL" id="JAWNGG020000056">
    <property type="protein sequence ID" value="KAK9305167.1"/>
    <property type="molecule type" value="Genomic_DNA"/>
</dbReference>
<proteinExistence type="predicted"/>
<dbReference type="AlphaFoldDB" id="A0AAW1A563"/>
<keyword evidence="2" id="KW-1185">Reference proteome</keyword>